<dbReference type="GO" id="GO:0016301">
    <property type="term" value="F:kinase activity"/>
    <property type="evidence" value="ECO:0007669"/>
    <property type="project" value="UniProtKB-KW"/>
</dbReference>
<dbReference type="InterPro" id="IPR011990">
    <property type="entry name" value="TPR-like_helical_dom_sf"/>
</dbReference>
<dbReference type="SUPFAM" id="SSF48452">
    <property type="entry name" value="TPR-like"/>
    <property type="match status" value="1"/>
</dbReference>
<proteinExistence type="predicted"/>
<name>A0A5M5BRV3_BACOV</name>
<gene>
    <name evidence="1" type="ORF">F3D71_31780</name>
</gene>
<reference evidence="1 2" key="1">
    <citation type="journal article" date="2019" name="Nat. Med.">
        <title>A library of human gut bacterial isolates paired with longitudinal multiomics data enables mechanistic microbiome research.</title>
        <authorList>
            <person name="Poyet M."/>
            <person name="Groussin M."/>
            <person name="Gibbons S.M."/>
            <person name="Avila-Pacheco J."/>
            <person name="Jiang X."/>
            <person name="Kearney S.M."/>
            <person name="Perrotta A.R."/>
            <person name="Berdy B."/>
            <person name="Zhao S."/>
            <person name="Lieberman T.D."/>
            <person name="Swanson P.K."/>
            <person name="Smith M."/>
            <person name="Roesemann S."/>
            <person name="Alexander J.E."/>
            <person name="Rich S.A."/>
            <person name="Livny J."/>
            <person name="Vlamakis H."/>
            <person name="Clish C."/>
            <person name="Bullock K."/>
            <person name="Deik A."/>
            <person name="Scott J."/>
            <person name="Pierce K.A."/>
            <person name="Xavier R.J."/>
            <person name="Alm E.J."/>
        </authorList>
    </citation>
    <scope>NUCLEOTIDE SEQUENCE [LARGE SCALE GENOMIC DNA]</scope>
    <source>
        <strain evidence="1 2">BIOML-A163</strain>
    </source>
</reference>
<comment type="caution">
    <text evidence="1">The sequence shown here is derived from an EMBL/GenBank/DDBJ whole genome shotgun (WGS) entry which is preliminary data.</text>
</comment>
<keyword evidence="1" id="KW-0808">Transferase</keyword>
<feature type="non-terminal residue" evidence="1">
    <location>
        <position position="351"/>
    </location>
</feature>
<organism evidence="1 2">
    <name type="scientific">Bacteroides ovatus</name>
    <dbReference type="NCBI Taxonomy" id="28116"/>
    <lineage>
        <taxon>Bacteria</taxon>
        <taxon>Pseudomonadati</taxon>
        <taxon>Bacteroidota</taxon>
        <taxon>Bacteroidia</taxon>
        <taxon>Bacteroidales</taxon>
        <taxon>Bacteroidaceae</taxon>
        <taxon>Bacteroides</taxon>
    </lineage>
</organism>
<keyword evidence="1" id="KW-0418">Kinase</keyword>
<sequence length="351" mass="41257">MKKHRRHIIAIVVTALISVTLYAARTNSDRLSLLQPLLEYNHPFSPDTPVDSIIAWEKLLEPELQKEQQYPLLFQINLLTVQALITEGNISLAINQANQMYQKAREMDYPLGIALALHAIGNTYLSSSTPQVAIKSYKEALEIIQKLPHANQYIKTILSQFILTKLNYHQMTDIEDNIRELESVINKDTNPQDDFHLVYCQAFYRIQMHHLPEALNYIRQTEQISRQHQYPYFHLMIKYLYSRYYTESKEYTQALTTLDELLSHTKAANSYRSLQVLKDRAHILTLMGNSKEACEAYEIFNTYKDSLDAMNYIRQINELHTLYQIDKNELDNLNRQKTILYWSWFTILFIV</sequence>
<accession>A0A5M5BRV3</accession>
<protein>
    <submittedName>
        <fullName evidence="1">Sensor histidine kinase</fullName>
    </submittedName>
</protein>
<dbReference type="AlphaFoldDB" id="A0A5M5BRV3"/>
<dbReference type="EMBL" id="VWLE01001030">
    <property type="protein sequence ID" value="KAA3930817.1"/>
    <property type="molecule type" value="Genomic_DNA"/>
</dbReference>
<evidence type="ECO:0000313" key="1">
    <source>
        <dbReference type="EMBL" id="KAA3930817.1"/>
    </source>
</evidence>
<dbReference type="Gene3D" id="1.25.40.10">
    <property type="entry name" value="Tetratricopeptide repeat domain"/>
    <property type="match status" value="2"/>
</dbReference>
<evidence type="ECO:0000313" key="2">
    <source>
        <dbReference type="Proteomes" id="UP000323717"/>
    </source>
</evidence>
<dbReference type="Proteomes" id="UP000323717">
    <property type="component" value="Unassembled WGS sequence"/>
</dbReference>